<dbReference type="Gene3D" id="1.20.1280.50">
    <property type="match status" value="1"/>
</dbReference>
<dbReference type="AlphaFoldDB" id="A0A6A5BJ38"/>
<dbReference type="EMBL" id="VFQX01000053">
    <property type="protein sequence ID" value="KAF0974054.1"/>
    <property type="molecule type" value="Genomic_DNA"/>
</dbReference>
<proteinExistence type="predicted"/>
<protein>
    <recommendedName>
        <fullName evidence="3">F-box domain-containing protein</fullName>
    </recommendedName>
</protein>
<dbReference type="VEuPathDB" id="AmoebaDB:NF0106840"/>
<dbReference type="RefSeq" id="XP_044558767.1">
    <property type="nucleotide sequence ID" value="XM_044710323.1"/>
</dbReference>
<dbReference type="SUPFAM" id="SSF52047">
    <property type="entry name" value="RNI-like"/>
    <property type="match status" value="1"/>
</dbReference>
<dbReference type="Proteomes" id="UP000444721">
    <property type="component" value="Unassembled WGS sequence"/>
</dbReference>
<dbReference type="InterPro" id="IPR036047">
    <property type="entry name" value="F-box-like_dom_sf"/>
</dbReference>
<dbReference type="SUPFAM" id="SSF81383">
    <property type="entry name" value="F-box domain"/>
    <property type="match status" value="1"/>
</dbReference>
<organism evidence="1 2">
    <name type="scientific">Naegleria fowleri</name>
    <name type="common">Brain eating amoeba</name>
    <dbReference type="NCBI Taxonomy" id="5763"/>
    <lineage>
        <taxon>Eukaryota</taxon>
        <taxon>Discoba</taxon>
        <taxon>Heterolobosea</taxon>
        <taxon>Tetramitia</taxon>
        <taxon>Eutetramitia</taxon>
        <taxon>Vahlkampfiidae</taxon>
        <taxon>Naegleria</taxon>
    </lineage>
</organism>
<gene>
    <name evidence="1" type="ORF">FDP41_006664</name>
</gene>
<dbReference type="GeneID" id="68113882"/>
<dbReference type="VEuPathDB" id="AmoebaDB:NfTy_074400"/>
<evidence type="ECO:0000313" key="1">
    <source>
        <dbReference type="EMBL" id="KAF0974054.1"/>
    </source>
</evidence>
<evidence type="ECO:0008006" key="3">
    <source>
        <dbReference type="Google" id="ProtNLM"/>
    </source>
</evidence>
<keyword evidence="2" id="KW-1185">Reference proteome</keyword>
<sequence length="576" mass="66894">MQSRIRSWNRSCSPSQHSHLPFEQFVPPEVIFLIFSYLDFRYLFKTIPFVCSEWRRLIIERVDTLHIYPNVENYLEESESCTNVVDKKRIQYNEMMVEKDIIPFIKYITKFVKSNHMKISHLFLNGGISNTFRKRQYAELITFYKLCNASNSKFSTYVFKSPKESNRDELLNAMKKEAGQECCFTNTYTMPYSDTVNVSEYCVGGLSENMILFSDSDTPSLSELIRVVSPHLKTLVLSHCILKQRFLNSIFVNLCNGLKNLVLEHVATFGDVDLSKLPVEYLDSTETISEKLEKNCEVMKGNSVIDGEILGNLRKASMERTSSSILSLLESLKNYHGEKKTECLELRIRLDEYSYFDSNWLDTSIGMTGDHLYSLIDSFKKLKSFTIEFETTLDELIFQKRDSRFFPTTKLDLPLLEELRLKGRSFLSNHFDELISIPSLKLLSCQVTSGEDVEQLKKLLKNSENLEQLEIQLVAVKSKDFEISLIEMVTSLVVNKDQLKHLIFRNISFEHVEYLVQMMKTISNTEKLINLGVQFKGPYELPTQMLVEHLRQQAPQNIRLCSKLHATINYKIFKES</sequence>
<comment type="caution">
    <text evidence="1">The sequence shown here is derived from an EMBL/GenBank/DDBJ whole genome shotgun (WGS) entry which is preliminary data.</text>
</comment>
<reference evidence="1 2" key="1">
    <citation type="journal article" date="2019" name="Sci. Rep.">
        <title>Nanopore sequencing improves the draft genome of the human pathogenic amoeba Naegleria fowleri.</title>
        <authorList>
            <person name="Liechti N."/>
            <person name="Schurch N."/>
            <person name="Bruggmann R."/>
            <person name="Wittwer M."/>
        </authorList>
    </citation>
    <scope>NUCLEOTIDE SEQUENCE [LARGE SCALE GENOMIC DNA]</scope>
    <source>
        <strain evidence="1 2">ATCC 30894</strain>
    </source>
</reference>
<evidence type="ECO:0000313" key="2">
    <source>
        <dbReference type="Proteomes" id="UP000444721"/>
    </source>
</evidence>
<accession>A0A6A5BJ38</accession>
<name>A0A6A5BJ38_NAEFO</name>
<dbReference type="VEuPathDB" id="AmoebaDB:FDP41_006664"/>